<proteinExistence type="predicted"/>
<name>A0A6P5LHX2_PHACI</name>
<dbReference type="InterPro" id="IPR016186">
    <property type="entry name" value="C-type_lectin-like/link_sf"/>
</dbReference>
<dbReference type="InterPro" id="IPR016187">
    <property type="entry name" value="CTDL_fold"/>
</dbReference>
<dbReference type="Proteomes" id="UP000515140">
    <property type="component" value="Unplaced"/>
</dbReference>
<dbReference type="GeneID" id="110218756"/>
<accession>A0A6P5LHX2</accession>
<organism evidence="3 4">
    <name type="scientific">Phascolarctos cinereus</name>
    <name type="common">Koala</name>
    <dbReference type="NCBI Taxonomy" id="38626"/>
    <lineage>
        <taxon>Eukaryota</taxon>
        <taxon>Metazoa</taxon>
        <taxon>Chordata</taxon>
        <taxon>Craniata</taxon>
        <taxon>Vertebrata</taxon>
        <taxon>Euteleostomi</taxon>
        <taxon>Mammalia</taxon>
        <taxon>Metatheria</taxon>
        <taxon>Diprotodontia</taxon>
        <taxon>Phascolarctidae</taxon>
        <taxon>Phascolarctos</taxon>
    </lineage>
</organism>
<feature type="region of interest" description="Disordered" evidence="1">
    <location>
        <begin position="1"/>
        <end position="41"/>
    </location>
</feature>
<dbReference type="RefSeq" id="XP_020857360.1">
    <property type="nucleotide sequence ID" value="XM_021001701.1"/>
</dbReference>
<reference evidence="4 5" key="1">
    <citation type="submission" date="2025-04" db="UniProtKB">
        <authorList>
            <consortium name="RefSeq"/>
        </authorList>
    </citation>
    <scope>IDENTIFICATION</scope>
    <source>
        <tissue evidence="4 5">Spleen</tissue>
    </source>
</reference>
<dbReference type="InterPro" id="IPR001304">
    <property type="entry name" value="C-type_lectin-like"/>
</dbReference>
<evidence type="ECO:0000313" key="3">
    <source>
        <dbReference type="Proteomes" id="UP000515140"/>
    </source>
</evidence>
<keyword evidence="3" id="KW-1185">Reference proteome</keyword>
<evidence type="ECO:0000256" key="1">
    <source>
        <dbReference type="SAM" id="MobiDB-lite"/>
    </source>
</evidence>
<protein>
    <submittedName>
        <fullName evidence="4 5">Uncharacterized protein LOC110218756 isoform X1</fullName>
    </submittedName>
</protein>
<dbReference type="KEGG" id="pcw:110218756"/>
<evidence type="ECO:0000313" key="5">
    <source>
        <dbReference type="RefSeq" id="XP_020857360.1"/>
    </source>
</evidence>
<dbReference type="SUPFAM" id="SSF56436">
    <property type="entry name" value="C-type lectin-like"/>
    <property type="match status" value="1"/>
</dbReference>
<gene>
    <name evidence="4 5" type="primary">LOC110218756</name>
</gene>
<evidence type="ECO:0000313" key="4">
    <source>
        <dbReference type="RefSeq" id="XP_020857358.1"/>
    </source>
</evidence>
<feature type="domain" description="C-type lectin" evidence="2">
    <location>
        <begin position="104"/>
        <end position="215"/>
    </location>
</feature>
<dbReference type="RefSeq" id="XP_020857358.1">
    <property type="nucleotide sequence ID" value="XM_021001699.1"/>
</dbReference>
<dbReference type="PROSITE" id="PS50041">
    <property type="entry name" value="C_TYPE_LECTIN_2"/>
    <property type="match status" value="1"/>
</dbReference>
<sequence>MEKEKEEKGANAREDNKEEDNKKEKEHKEKEDKKEEEQEVKVPRRLDWSGGISKRVICSAVAGGSFILVLEIAVSLSKQAGKRTEDIIFEGDFCPDGSTVRPKDRFKCYYLSVDKKSWSDSQKMCRSLGVKVAIFRTAEETEFLGKRIGCPHYRLELINDMGTLSWKRADGTEPSNWAETRRKNLTPTSMMLQFRHCPPLSQCHQDFLINLILCY</sequence>
<evidence type="ECO:0000259" key="2">
    <source>
        <dbReference type="PROSITE" id="PS50041"/>
    </source>
</evidence>
<dbReference type="Gene3D" id="3.10.100.10">
    <property type="entry name" value="Mannose-Binding Protein A, subunit A"/>
    <property type="match status" value="1"/>
</dbReference>
<dbReference type="AlphaFoldDB" id="A0A6P5LHX2"/>